<evidence type="ECO:0000313" key="2">
    <source>
        <dbReference type="EMBL" id="SFV63379.1"/>
    </source>
</evidence>
<name>A0A1W1CC90_9ZZZZ</name>
<accession>A0A1W1CC90</accession>
<dbReference type="EMBL" id="FPHK01000069">
    <property type="protein sequence ID" value="SFV63379.1"/>
    <property type="molecule type" value="Genomic_DNA"/>
</dbReference>
<evidence type="ECO:0000256" key="1">
    <source>
        <dbReference type="SAM" id="MobiDB-lite"/>
    </source>
</evidence>
<reference evidence="2" key="1">
    <citation type="submission" date="2016-10" db="EMBL/GenBank/DDBJ databases">
        <authorList>
            <person name="de Groot N.N."/>
        </authorList>
    </citation>
    <scope>NUCLEOTIDE SEQUENCE</scope>
</reference>
<feature type="compositionally biased region" description="Basic and acidic residues" evidence="1">
    <location>
        <begin position="44"/>
        <end position="70"/>
    </location>
</feature>
<gene>
    <name evidence="2" type="ORF">MNB_SM-6-1209</name>
</gene>
<organism evidence="2">
    <name type="scientific">hydrothermal vent metagenome</name>
    <dbReference type="NCBI Taxonomy" id="652676"/>
    <lineage>
        <taxon>unclassified sequences</taxon>
        <taxon>metagenomes</taxon>
        <taxon>ecological metagenomes</taxon>
    </lineage>
</organism>
<sequence>MAVGPIGNAIFVNQMTPAVTPVQGGQYTRYELQNIAAQMAVQEKQQEVEEIRPAEENHAVDPDREHTHQEADEEMSDEPKTPRETKSEEEAREIEKEEGVHLLDIKV</sequence>
<protein>
    <submittedName>
        <fullName evidence="2">Uncharacterized protein</fullName>
    </submittedName>
</protein>
<dbReference type="AlphaFoldDB" id="A0A1W1CC90"/>
<feature type="compositionally biased region" description="Basic and acidic residues" evidence="1">
    <location>
        <begin position="77"/>
        <end position="107"/>
    </location>
</feature>
<proteinExistence type="predicted"/>
<feature type="region of interest" description="Disordered" evidence="1">
    <location>
        <begin position="44"/>
        <end position="107"/>
    </location>
</feature>